<keyword evidence="7" id="KW-0472">Membrane</keyword>
<dbReference type="InterPro" id="IPR040759">
    <property type="entry name" value="RGS_DHEX"/>
</dbReference>
<dbReference type="InterPro" id="IPR000591">
    <property type="entry name" value="DEP_dom"/>
</dbReference>
<evidence type="ECO:0000313" key="10">
    <source>
        <dbReference type="Ensembl" id="ENSCCRP00020115353.1"/>
    </source>
</evidence>
<dbReference type="SUPFAM" id="SSF46785">
    <property type="entry name" value="Winged helix' DNA-binding domain"/>
    <property type="match status" value="1"/>
</dbReference>
<dbReference type="InterPro" id="IPR044926">
    <property type="entry name" value="RGS_subdomain_2"/>
</dbReference>
<dbReference type="InterPro" id="IPR037956">
    <property type="entry name" value="RGS6_RGS"/>
</dbReference>
<dbReference type="GO" id="GO:0005886">
    <property type="term" value="C:plasma membrane"/>
    <property type="evidence" value="ECO:0007669"/>
    <property type="project" value="UniProtKB-SubCell"/>
</dbReference>
<proteinExistence type="predicted"/>
<dbReference type="CDD" id="cd08737">
    <property type="entry name" value="RGS_RGS6"/>
    <property type="match status" value="1"/>
</dbReference>
<dbReference type="InterPro" id="IPR036388">
    <property type="entry name" value="WH-like_DNA-bd_sf"/>
</dbReference>
<keyword evidence="6" id="KW-0734">Signal transduction inhibitor</keyword>
<dbReference type="SUPFAM" id="SSF48097">
    <property type="entry name" value="Regulator of G-protein signaling, RGS"/>
    <property type="match status" value="1"/>
</dbReference>
<sequence length="425" mass="49596">FGNINRYGINTFGPCFVYIGYLIHLVMCIEDIITRLQDETEGVPVRTVKSFLSKIPSVVTGSDIVQWMMKNLNIDDPAEAIHIGSLIAAQGYMFPISDHVLTLKDDGTLYRFQAPYFWPSNCWEPENTDYAIYLCKRTMQNKTRLELADYEAENLARLQRAFARKWEFIFMQAEAQVKIDRKKDKTERKILDSQERAFWDVHRPVVCEGWIQCGTVEKQLMIYTEQYLDYDPFVTLPDPANPWISDDITFWELEASKDPSQPRVKKWGFSLDEALKDPVGREQFLKFLESEFSSENLLFWLAVQDLKCRPLQEVAARAQEIWQEFLAEGAPNAINLDSHSYERTSQNLKDPGRYSFEDAQDHIYKLMKSDSYPRFLRSNAYQDLLLARKKVRLNLKSLSATYNESEFFCIFVFSITHSFSQTIQP</sequence>
<dbReference type="Pfam" id="PF00610">
    <property type="entry name" value="DEP"/>
    <property type="match status" value="1"/>
</dbReference>
<comment type="subcellular location">
    <subcellularLocation>
        <location evidence="2">Cell membrane</location>
    </subcellularLocation>
    <subcellularLocation>
        <location evidence="3">Cytoplasm</location>
        <location evidence="3">Cytosol</location>
    </subcellularLocation>
    <subcellularLocation>
        <location evidence="1">Membrane</location>
        <topology evidence="1">Peripheral membrane protein</topology>
    </subcellularLocation>
</comment>
<dbReference type="GO" id="GO:0005096">
    <property type="term" value="F:GTPase activator activity"/>
    <property type="evidence" value="ECO:0007669"/>
    <property type="project" value="InterPro"/>
</dbReference>
<keyword evidence="5" id="KW-0963">Cytoplasm</keyword>
<evidence type="ECO:0000256" key="3">
    <source>
        <dbReference type="ARBA" id="ARBA00004514"/>
    </source>
</evidence>
<dbReference type="PANTHER" id="PTHR45746">
    <property type="entry name" value="LP21163P"/>
    <property type="match status" value="1"/>
</dbReference>
<evidence type="ECO:0000259" key="9">
    <source>
        <dbReference type="PROSITE" id="PS50186"/>
    </source>
</evidence>
<dbReference type="InterPro" id="IPR036284">
    <property type="entry name" value="GGL_sf"/>
</dbReference>
<dbReference type="SMART" id="SM00224">
    <property type="entry name" value="GGL"/>
    <property type="match status" value="1"/>
</dbReference>
<evidence type="ECO:0000256" key="4">
    <source>
        <dbReference type="ARBA" id="ARBA00022475"/>
    </source>
</evidence>
<dbReference type="PANTHER" id="PTHR45746:SF2">
    <property type="entry name" value="REGULATOR OF G-PROTEIN SIGNALING 6"/>
    <property type="match status" value="1"/>
</dbReference>
<dbReference type="Gene3D" id="1.10.167.10">
    <property type="entry name" value="Regulator of G-protein Signalling 4, domain 2"/>
    <property type="match status" value="1"/>
</dbReference>
<dbReference type="SMART" id="SM00315">
    <property type="entry name" value="RGS"/>
    <property type="match status" value="1"/>
</dbReference>
<dbReference type="SUPFAM" id="SSF48670">
    <property type="entry name" value="Transducin (heterotrimeric G protein), gamma chain"/>
    <property type="match status" value="1"/>
</dbReference>
<dbReference type="InterPro" id="IPR047017">
    <property type="entry name" value="RGS6/7/9/11_DHEX_sf"/>
</dbReference>
<dbReference type="Gene3D" id="1.10.10.10">
    <property type="entry name" value="Winged helix-like DNA-binding domain superfamily/Winged helix DNA-binding domain"/>
    <property type="match status" value="1"/>
</dbReference>
<feature type="domain" description="RGS" evidence="8">
    <location>
        <begin position="270"/>
        <end position="385"/>
    </location>
</feature>
<evidence type="ECO:0000256" key="7">
    <source>
        <dbReference type="ARBA" id="ARBA00023136"/>
    </source>
</evidence>
<dbReference type="FunFam" id="1.10.167.10:FF:000002">
    <property type="entry name" value="Regulator of G-protein signaling 6 isoform 9"/>
    <property type="match status" value="1"/>
</dbReference>
<evidence type="ECO:0000256" key="5">
    <source>
        <dbReference type="ARBA" id="ARBA00022490"/>
    </source>
</evidence>
<evidence type="ECO:0000313" key="11">
    <source>
        <dbReference type="Proteomes" id="UP000694701"/>
    </source>
</evidence>
<dbReference type="InterPro" id="IPR015898">
    <property type="entry name" value="G-protein_gamma-like_dom"/>
</dbReference>
<dbReference type="InterPro" id="IPR036305">
    <property type="entry name" value="RGS_sf"/>
</dbReference>
<dbReference type="Gene3D" id="1.10.1240.60">
    <property type="match status" value="1"/>
</dbReference>
<dbReference type="Proteomes" id="UP000694701">
    <property type="component" value="Unplaced"/>
</dbReference>
<dbReference type="GO" id="GO:0043005">
    <property type="term" value="C:neuron projection"/>
    <property type="evidence" value="ECO:0007669"/>
    <property type="project" value="TreeGrafter"/>
</dbReference>
<reference evidence="10" key="1">
    <citation type="submission" date="2025-08" db="UniProtKB">
        <authorList>
            <consortium name="Ensembl"/>
        </authorList>
    </citation>
    <scope>IDENTIFICATION</scope>
</reference>
<dbReference type="GO" id="GO:0009968">
    <property type="term" value="P:negative regulation of signal transduction"/>
    <property type="evidence" value="ECO:0007669"/>
    <property type="project" value="UniProtKB-KW"/>
</dbReference>
<dbReference type="InterPro" id="IPR016137">
    <property type="entry name" value="RGS"/>
</dbReference>
<dbReference type="FunFam" id="1.10.1240.60:FF:000001">
    <property type="entry name" value="Regulator of G-protein signaling 6"/>
    <property type="match status" value="1"/>
</dbReference>
<name>A0A8C2KUF4_CYPCA</name>
<dbReference type="InterPro" id="IPR047016">
    <property type="entry name" value="RGS6/7/9/11"/>
</dbReference>
<dbReference type="AlphaFoldDB" id="A0A8C2KUF4"/>
<dbReference type="Ensembl" id="ENSCCRT00020125805.1">
    <property type="protein sequence ID" value="ENSCCRP00020115353.1"/>
    <property type="gene ID" value="ENSCCRG00020052074.1"/>
</dbReference>
<dbReference type="PROSITE" id="PS50186">
    <property type="entry name" value="DEP"/>
    <property type="match status" value="1"/>
</dbReference>
<dbReference type="GO" id="GO:0035556">
    <property type="term" value="P:intracellular signal transduction"/>
    <property type="evidence" value="ECO:0007669"/>
    <property type="project" value="InterPro"/>
</dbReference>
<evidence type="ECO:0000259" key="8">
    <source>
        <dbReference type="PROSITE" id="PS50132"/>
    </source>
</evidence>
<feature type="domain" description="DEP" evidence="9">
    <location>
        <begin position="39"/>
        <end position="114"/>
    </location>
</feature>
<evidence type="ECO:0000256" key="6">
    <source>
        <dbReference type="ARBA" id="ARBA00022700"/>
    </source>
</evidence>
<protein>
    <submittedName>
        <fullName evidence="10">Regulator of G protein signaling 6</fullName>
    </submittedName>
</protein>
<dbReference type="FunFam" id="1.10.10.10:FF:000162">
    <property type="entry name" value="Regulator of G-protein signaling 6"/>
    <property type="match status" value="1"/>
</dbReference>
<dbReference type="GO" id="GO:0005829">
    <property type="term" value="C:cytosol"/>
    <property type="evidence" value="ECO:0007669"/>
    <property type="project" value="UniProtKB-SubCell"/>
</dbReference>
<dbReference type="SMART" id="SM00049">
    <property type="entry name" value="DEP"/>
    <property type="match status" value="1"/>
</dbReference>
<evidence type="ECO:0000256" key="1">
    <source>
        <dbReference type="ARBA" id="ARBA00004170"/>
    </source>
</evidence>
<dbReference type="PRINTS" id="PR01301">
    <property type="entry name" value="RGSPROTEIN"/>
</dbReference>
<dbReference type="GO" id="GO:0007186">
    <property type="term" value="P:G protein-coupled receptor signaling pathway"/>
    <property type="evidence" value="ECO:0007669"/>
    <property type="project" value="InterPro"/>
</dbReference>
<dbReference type="PROSITE" id="PS50132">
    <property type="entry name" value="RGS"/>
    <property type="match status" value="1"/>
</dbReference>
<accession>A0A8C2KUF4</accession>
<dbReference type="Pfam" id="PF18148">
    <property type="entry name" value="RGS_DHEX"/>
    <property type="match status" value="1"/>
</dbReference>
<dbReference type="CDD" id="cd04450">
    <property type="entry name" value="DEP_RGS7-like"/>
    <property type="match status" value="1"/>
</dbReference>
<dbReference type="GO" id="GO:0008277">
    <property type="term" value="P:regulation of G protein-coupled receptor signaling pathway"/>
    <property type="evidence" value="ECO:0007669"/>
    <property type="project" value="InterPro"/>
</dbReference>
<organism evidence="10 11">
    <name type="scientific">Cyprinus carpio</name>
    <name type="common">Common carp</name>
    <dbReference type="NCBI Taxonomy" id="7962"/>
    <lineage>
        <taxon>Eukaryota</taxon>
        <taxon>Metazoa</taxon>
        <taxon>Chordata</taxon>
        <taxon>Craniata</taxon>
        <taxon>Vertebrata</taxon>
        <taxon>Euteleostomi</taxon>
        <taxon>Actinopterygii</taxon>
        <taxon>Neopterygii</taxon>
        <taxon>Teleostei</taxon>
        <taxon>Ostariophysi</taxon>
        <taxon>Cypriniformes</taxon>
        <taxon>Cyprinidae</taxon>
        <taxon>Cyprininae</taxon>
        <taxon>Cyprinus</taxon>
    </lineage>
</organism>
<keyword evidence="4" id="KW-1003">Cell membrane</keyword>
<dbReference type="InterPro" id="IPR036390">
    <property type="entry name" value="WH_DNA-bd_sf"/>
</dbReference>
<evidence type="ECO:0000256" key="2">
    <source>
        <dbReference type="ARBA" id="ARBA00004236"/>
    </source>
</evidence>
<dbReference type="Pfam" id="PF00615">
    <property type="entry name" value="RGS"/>
    <property type="match status" value="1"/>
</dbReference>